<dbReference type="HAMAP" id="MF_00741">
    <property type="entry name" value="AIRS"/>
    <property type="match status" value="1"/>
</dbReference>
<evidence type="ECO:0000256" key="2">
    <source>
        <dbReference type="ARBA" id="ARBA00004686"/>
    </source>
</evidence>
<dbReference type="EMBL" id="AZEU01000045">
    <property type="protein sequence ID" value="KRL52123.1"/>
    <property type="molecule type" value="Genomic_DNA"/>
</dbReference>
<dbReference type="FunFam" id="3.30.1330.10:FF:000001">
    <property type="entry name" value="Phosphoribosylformylglycinamidine cyclo-ligase"/>
    <property type="match status" value="1"/>
</dbReference>
<dbReference type="NCBIfam" id="TIGR00878">
    <property type="entry name" value="purM"/>
    <property type="match status" value="1"/>
</dbReference>
<dbReference type="GO" id="GO:0006189">
    <property type="term" value="P:'de novo' IMP biosynthetic process"/>
    <property type="evidence" value="ECO:0007669"/>
    <property type="project" value="UniProtKB-UniRule"/>
</dbReference>
<dbReference type="GO" id="GO:0046084">
    <property type="term" value="P:adenine biosynthetic process"/>
    <property type="evidence" value="ECO:0007669"/>
    <property type="project" value="TreeGrafter"/>
</dbReference>
<dbReference type="GO" id="GO:0004637">
    <property type="term" value="F:phosphoribosylamine-glycine ligase activity"/>
    <property type="evidence" value="ECO:0007669"/>
    <property type="project" value="TreeGrafter"/>
</dbReference>
<keyword evidence="10 15" id="KW-0067">ATP-binding</keyword>
<dbReference type="PANTHER" id="PTHR10520:SF12">
    <property type="entry name" value="TRIFUNCTIONAL PURINE BIOSYNTHETIC PROTEIN ADENOSINE-3"/>
    <property type="match status" value="1"/>
</dbReference>
<evidence type="ECO:0000256" key="13">
    <source>
        <dbReference type="ARBA" id="ARBA00033093"/>
    </source>
</evidence>
<dbReference type="InterPro" id="IPR004733">
    <property type="entry name" value="PurM_cligase"/>
</dbReference>
<dbReference type="EC" id="6.3.3.1" evidence="4 15"/>
<sequence>MSFDYKSAGVDVDAGNELVHRIAPVAKATQNQNVLGDLGGFAAAYRLPEITQPTLVSATDGVGTKLLLALQCDQHDTIGIDLVAMVANDLIADGAKPLFFLDYLACDQLDVDQVETIVKGIAYGCEMAGMSLIGGETAEMPGMYPQHHYDLAGFAVGLASQDKLLPQGVKAGDKLIGLPSSGVHSNGFSLVRRLLAETNLASMPLADGTEITTALLAPTRIYVKTVLPLIQAGLIHGAAHITGGGFEDNVPRMLPKHLAAAFDVDSWQWPELFSRLQEAGDLSLATMRRTFNCGIGMVLAVDPQDVDTVLAQNPHSKVIGDVIERTQDAVVWR</sequence>
<evidence type="ECO:0000313" key="18">
    <source>
        <dbReference type="EMBL" id="KRL52123.1"/>
    </source>
</evidence>
<name>A0A0R1RF30_9LACO</name>
<evidence type="ECO:0000256" key="15">
    <source>
        <dbReference type="HAMAP-Rule" id="MF_00741"/>
    </source>
</evidence>
<feature type="domain" description="PurM-like C-terminal" evidence="17">
    <location>
        <begin position="170"/>
        <end position="332"/>
    </location>
</feature>
<evidence type="ECO:0000256" key="8">
    <source>
        <dbReference type="ARBA" id="ARBA00022741"/>
    </source>
</evidence>
<keyword evidence="19" id="KW-1185">Reference proteome</keyword>
<dbReference type="GO" id="GO:0005524">
    <property type="term" value="F:ATP binding"/>
    <property type="evidence" value="ECO:0007669"/>
    <property type="project" value="UniProtKB-KW"/>
</dbReference>
<evidence type="ECO:0000256" key="12">
    <source>
        <dbReference type="ARBA" id="ARBA00032931"/>
    </source>
</evidence>
<comment type="caution">
    <text evidence="18">The sequence shown here is derived from an EMBL/GenBank/DDBJ whole genome shotgun (WGS) entry which is preliminary data.</text>
</comment>
<keyword evidence="6 15" id="KW-0963">Cytoplasm</keyword>
<keyword evidence="7 15" id="KW-0436">Ligase</keyword>
<evidence type="ECO:0000256" key="1">
    <source>
        <dbReference type="ARBA" id="ARBA00004496"/>
    </source>
</evidence>
<dbReference type="Proteomes" id="UP000051790">
    <property type="component" value="Unassembled WGS sequence"/>
</dbReference>
<evidence type="ECO:0000256" key="10">
    <source>
        <dbReference type="ARBA" id="ARBA00022840"/>
    </source>
</evidence>
<dbReference type="FunFam" id="3.90.650.10:FF:000011">
    <property type="entry name" value="Phosphoribosylformylglycinamidine cyclo-ligase"/>
    <property type="match status" value="1"/>
</dbReference>
<accession>A0A0R1RF30</accession>
<dbReference type="Pfam" id="PF02769">
    <property type="entry name" value="AIRS_C"/>
    <property type="match status" value="1"/>
</dbReference>
<dbReference type="Gene3D" id="3.90.650.10">
    <property type="entry name" value="PurM-like C-terminal domain"/>
    <property type="match status" value="1"/>
</dbReference>
<comment type="similarity">
    <text evidence="3 15">Belongs to the AIR synthase family.</text>
</comment>
<organism evidence="18 19">
    <name type="scientific">Lacticaseibacillus manihotivorans DSM 13343 = JCM 12514</name>
    <dbReference type="NCBI Taxonomy" id="1423769"/>
    <lineage>
        <taxon>Bacteria</taxon>
        <taxon>Bacillati</taxon>
        <taxon>Bacillota</taxon>
        <taxon>Bacilli</taxon>
        <taxon>Lactobacillales</taxon>
        <taxon>Lactobacillaceae</taxon>
        <taxon>Lacticaseibacillus</taxon>
    </lineage>
</organism>
<dbReference type="SUPFAM" id="SSF56042">
    <property type="entry name" value="PurM C-terminal domain-like"/>
    <property type="match status" value="1"/>
</dbReference>
<feature type="domain" description="PurM-like N-terminal" evidence="16">
    <location>
        <begin position="51"/>
        <end position="158"/>
    </location>
</feature>
<dbReference type="InterPro" id="IPR036921">
    <property type="entry name" value="PurM-like_N_sf"/>
</dbReference>
<dbReference type="Pfam" id="PF00586">
    <property type="entry name" value="AIRS"/>
    <property type="match status" value="1"/>
</dbReference>
<evidence type="ECO:0000256" key="11">
    <source>
        <dbReference type="ARBA" id="ARBA00031908"/>
    </source>
</evidence>
<dbReference type="OrthoDB" id="9802507at2"/>
<gene>
    <name evidence="15" type="primary">purM</name>
    <name evidence="18" type="ORF">FD01_GL002710</name>
</gene>
<dbReference type="RefSeq" id="WP_056962547.1">
    <property type="nucleotide sequence ID" value="NZ_AZEU01000045.1"/>
</dbReference>
<evidence type="ECO:0000256" key="4">
    <source>
        <dbReference type="ARBA" id="ARBA00013047"/>
    </source>
</evidence>
<dbReference type="UniPathway" id="UPA00074">
    <property type="reaction ID" value="UER00129"/>
</dbReference>
<dbReference type="CDD" id="cd02196">
    <property type="entry name" value="PurM"/>
    <property type="match status" value="1"/>
</dbReference>
<reference evidence="18 19" key="1">
    <citation type="journal article" date="2015" name="Genome Announc.">
        <title>Expanding the biotechnology potential of lactobacilli through comparative genomics of 213 strains and associated genera.</title>
        <authorList>
            <person name="Sun Z."/>
            <person name="Harris H.M."/>
            <person name="McCann A."/>
            <person name="Guo C."/>
            <person name="Argimon S."/>
            <person name="Zhang W."/>
            <person name="Yang X."/>
            <person name="Jeffery I.B."/>
            <person name="Cooney J.C."/>
            <person name="Kagawa T.F."/>
            <person name="Liu W."/>
            <person name="Song Y."/>
            <person name="Salvetti E."/>
            <person name="Wrobel A."/>
            <person name="Rasinkangas P."/>
            <person name="Parkhill J."/>
            <person name="Rea M.C."/>
            <person name="O'Sullivan O."/>
            <person name="Ritari J."/>
            <person name="Douillard F.P."/>
            <person name="Paul Ross R."/>
            <person name="Yang R."/>
            <person name="Briner A.E."/>
            <person name="Felis G.E."/>
            <person name="de Vos W.M."/>
            <person name="Barrangou R."/>
            <person name="Klaenhammer T.R."/>
            <person name="Caufield P.W."/>
            <person name="Cui Y."/>
            <person name="Zhang H."/>
            <person name="O'Toole P.W."/>
        </authorList>
    </citation>
    <scope>NUCLEOTIDE SEQUENCE [LARGE SCALE GENOMIC DNA]</scope>
    <source>
        <strain evidence="18 19">DSM 13343</strain>
    </source>
</reference>
<evidence type="ECO:0000256" key="7">
    <source>
        <dbReference type="ARBA" id="ARBA00022598"/>
    </source>
</evidence>
<dbReference type="GO" id="GO:0004641">
    <property type="term" value="F:phosphoribosylformylglycinamidine cyclo-ligase activity"/>
    <property type="evidence" value="ECO:0007669"/>
    <property type="project" value="UniProtKB-UniRule"/>
</dbReference>
<dbReference type="PATRIC" id="fig|1423769.4.peg.2920"/>
<evidence type="ECO:0000256" key="3">
    <source>
        <dbReference type="ARBA" id="ARBA00010280"/>
    </source>
</evidence>
<evidence type="ECO:0000256" key="6">
    <source>
        <dbReference type="ARBA" id="ARBA00022490"/>
    </source>
</evidence>
<comment type="subcellular location">
    <subcellularLocation>
        <location evidence="1 15">Cytoplasm</location>
    </subcellularLocation>
</comment>
<dbReference type="InterPro" id="IPR036676">
    <property type="entry name" value="PurM-like_C_sf"/>
</dbReference>
<evidence type="ECO:0000256" key="9">
    <source>
        <dbReference type="ARBA" id="ARBA00022755"/>
    </source>
</evidence>
<evidence type="ECO:0000259" key="17">
    <source>
        <dbReference type="Pfam" id="PF02769"/>
    </source>
</evidence>
<dbReference type="Gene3D" id="3.30.1330.10">
    <property type="entry name" value="PurM-like, N-terminal domain"/>
    <property type="match status" value="1"/>
</dbReference>
<dbReference type="SUPFAM" id="SSF55326">
    <property type="entry name" value="PurM N-terminal domain-like"/>
    <property type="match status" value="1"/>
</dbReference>
<keyword evidence="9 15" id="KW-0658">Purine biosynthesis</keyword>
<comment type="catalytic activity">
    <reaction evidence="14 15">
        <text>2-formamido-N(1)-(5-O-phospho-beta-D-ribosyl)acetamidine + ATP = 5-amino-1-(5-phospho-beta-D-ribosyl)imidazole + ADP + phosphate + H(+)</text>
        <dbReference type="Rhea" id="RHEA:23032"/>
        <dbReference type="ChEBI" id="CHEBI:15378"/>
        <dbReference type="ChEBI" id="CHEBI:30616"/>
        <dbReference type="ChEBI" id="CHEBI:43474"/>
        <dbReference type="ChEBI" id="CHEBI:137981"/>
        <dbReference type="ChEBI" id="CHEBI:147287"/>
        <dbReference type="ChEBI" id="CHEBI:456216"/>
        <dbReference type="EC" id="6.3.3.1"/>
    </reaction>
</comment>
<dbReference type="InterPro" id="IPR016188">
    <property type="entry name" value="PurM-like_N"/>
</dbReference>
<proteinExistence type="inferred from homology"/>
<dbReference type="PANTHER" id="PTHR10520">
    <property type="entry name" value="TRIFUNCTIONAL PURINE BIOSYNTHETIC PROTEIN ADENOSINE-3-RELATED"/>
    <property type="match status" value="1"/>
</dbReference>
<evidence type="ECO:0000256" key="14">
    <source>
        <dbReference type="ARBA" id="ARBA00049057"/>
    </source>
</evidence>
<comment type="pathway">
    <text evidence="2 15">Purine metabolism; IMP biosynthesis via de novo pathway; 5-amino-1-(5-phospho-D-ribosyl)imidazole from N(2)-formyl-N(1)-(5-phospho-D-ribosyl)glycinamide: step 2/2.</text>
</comment>
<evidence type="ECO:0000256" key="5">
    <source>
        <dbReference type="ARBA" id="ARBA00020367"/>
    </source>
</evidence>
<dbReference type="GO" id="GO:0005829">
    <property type="term" value="C:cytosol"/>
    <property type="evidence" value="ECO:0007669"/>
    <property type="project" value="TreeGrafter"/>
</dbReference>
<protein>
    <recommendedName>
        <fullName evidence="5 15">Phosphoribosylformylglycinamidine cyclo-ligase</fullName>
        <ecNumber evidence="4 15">6.3.3.1</ecNumber>
    </recommendedName>
    <alternativeName>
        <fullName evidence="12 15">AIR synthase</fullName>
    </alternativeName>
    <alternativeName>
        <fullName evidence="13 15">AIRS</fullName>
    </alternativeName>
    <alternativeName>
        <fullName evidence="11 15">Phosphoribosyl-aminoimidazole synthetase</fullName>
    </alternativeName>
</protein>
<evidence type="ECO:0000259" key="16">
    <source>
        <dbReference type="Pfam" id="PF00586"/>
    </source>
</evidence>
<dbReference type="InterPro" id="IPR010918">
    <property type="entry name" value="PurM-like_C_dom"/>
</dbReference>
<keyword evidence="8 15" id="KW-0547">Nucleotide-binding</keyword>
<evidence type="ECO:0000313" key="19">
    <source>
        <dbReference type="Proteomes" id="UP000051790"/>
    </source>
</evidence>
<dbReference type="AlphaFoldDB" id="A0A0R1RF30"/>